<comment type="similarity">
    <text evidence="2">Belongs to the binding-protein-dependent transport system permease family. HisMQ subfamily.</text>
</comment>
<feature type="transmembrane region" description="Helical" evidence="11">
    <location>
        <begin position="42"/>
        <end position="60"/>
    </location>
</feature>
<dbReference type="GO" id="GO:0043190">
    <property type="term" value="C:ATP-binding cassette (ABC) transporter complex"/>
    <property type="evidence" value="ECO:0007669"/>
    <property type="project" value="InterPro"/>
</dbReference>
<dbReference type="InterPro" id="IPR043429">
    <property type="entry name" value="ArtM/GltK/GlnP/TcyL/YhdX-like"/>
</dbReference>
<dbReference type="CDD" id="cd06261">
    <property type="entry name" value="TM_PBP2"/>
    <property type="match status" value="1"/>
</dbReference>
<dbReference type="RefSeq" id="WP_338036395.1">
    <property type="nucleotide sequence ID" value="NZ_JMSZ01000032.1"/>
</dbReference>
<dbReference type="PROSITE" id="PS50928">
    <property type="entry name" value="ABC_TM1"/>
    <property type="match status" value="1"/>
</dbReference>
<evidence type="ECO:0000256" key="10">
    <source>
        <dbReference type="ARBA" id="ARBA00040319"/>
    </source>
</evidence>
<evidence type="ECO:0000256" key="9">
    <source>
        <dbReference type="ARBA" id="ARBA00023136"/>
    </source>
</evidence>
<feature type="transmembrane region" description="Helical" evidence="11">
    <location>
        <begin position="161"/>
        <end position="177"/>
    </location>
</feature>
<dbReference type="InterPro" id="IPR035906">
    <property type="entry name" value="MetI-like_sf"/>
</dbReference>
<dbReference type="GO" id="GO:0006865">
    <property type="term" value="P:amino acid transport"/>
    <property type="evidence" value="ECO:0007669"/>
    <property type="project" value="UniProtKB-KW"/>
</dbReference>
<keyword evidence="8 11" id="KW-1133">Transmembrane helix</keyword>
<dbReference type="STRING" id="267850.ADINL_2467"/>
<keyword evidence="5" id="KW-0997">Cell inner membrane</keyword>
<dbReference type="PANTHER" id="PTHR30614:SF10">
    <property type="entry name" value="ARGININE ABC TRANSPORTER PERMEASE PROTEIN ARTM"/>
    <property type="match status" value="1"/>
</dbReference>
<evidence type="ECO:0000256" key="3">
    <source>
        <dbReference type="ARBA" id="ARBA00022448"/>
    </source>
</evidence>
<comment type="subcellular location">
    <subcellularLocation>
        <location evidence="1">Cell inner membrane</location>
        <topology evidence="1">Multi-pass membrane protein</topology>
    </subcellularLocation>
    <subcellularLocation>
        <location evidence="11">Cell membrane</location>
        <topology evidence="11">Multi-pass membrane protein</topology>
    </subcellularLocation>
</comment>
<accession>A0A063XYY7</accession>
<reference evidence="13 14" key="1">
    <citation type="journal article" date="2005" name="Int. J. Syst. Evol. Microbiol.">
        <title>Nitrincola lacisaponensis gen. nov., sp. nov., a novel alkaliphilic bacterium isolated from an alkaline, saline lake.</title>
        <authorList>
            <person name="Dimitriu P.A."/>
            <person name="Shukla S.K."/>
            <person name="Conradt J."/>
            <person name="Marquez M.C."/>
            <person name="Ventosa A."/>
            <person name="Maglia A."/>
            <person name="Peyton B.M."/>
            <person name="Pinkart H.C."/>
            <person name="Mormile M.R."/>
        </authorList>
    </citation>
    <scope>NUCLEOTIDE SEQUENCE [LARGE SCALE GENOMIC DNA]</scope>
    <source>
        <strain evidence="13 14">4CA</strain>
    </source>
</reference>
<name>A0A063XYY7_9GAMM</name>
<evidence type="ECO:0000256" key="4">
    <source>
        <dbReference type="ARBA" id="ARBA00022475"/>
    </source>
</evidence>
<evidence type="ECO:0000313" key="13">
    <source>
        <dbReference type="EMBL" id="KDE39338.1"/>
    </source>
</evidence>
<dbReference type="InterPro" id="IPR000515">
    <property type="entry name" value="MetI-like"/>
</dbReference>
<keyword evidence="4" id="KW-1003">Cell membrane</keyword>
<evidence type="ECO:0000256" key="8">
    <source>
        <dbReference type="ARBA" id="ARBA00022989"/>
    </source>
</evidence>
<dbReference type="Pfam" id="PF00528">
    <property type="entry name" value="BPD_transp_1"/>
    <property type="match status" value="1"/>
</dbReference>
<dbReference type="GO" id="GO:0022857">
    <property type="term" value="F:transmembrane transporter activity"/>
    <property type="evidence" value="ECO:0007669"/>
    <property type="project" value="InterPro"/>
</dbReference>
<evidence type="ECO:0000256" key="5">
    <source>
        <dbReference type="ARBA" id="ARBA00022519"/>
    </source>
</evidence>
<evidence type="ECO:0000313" key="14">
    <source>
        <dbReference type="Proteomes" id="UP000027318"/>
    </source>
</evidence>
<dbReference type="PATRIC" id="fig|267850.7.peg.2435"/>
<evidence type="ECO:0000256" key="2">
    <source>
        <dbReference type="ARBA" id="ARBA00010072"/>
    </source>
</evidence>
<evidence type="ECO:0000256" key="1">
    <source>
        <dbReference type="ARBA" id="ARBA00004429"/>
    </source>
</evidence>
<gene>
    <name evidence="13" type="ORF">ADINL_2467</name>
</gene>
<keyword evidence="6 11" id="KW-0812">Transmembrane</keyword>
<dbReference type="AlphaFoldDB" id="A0A063XYY7"/>
<organism evidence="13 14">
    <name type="scientific">Nitrincola lacisaponensis</name>
    <dbReference type="NCBI Taxonomy" id="267850"/>
    <lineage>
        <taxon>Bacteria</taxon>
        <taxon>Pseudomonadati</taxon>
        <taxon>Pseudomonadota</taxon>
        <taxon>Gammaproteobacteria</taxon>
        <taxon>Oceanospirillales</taxon>
        <taxon>Oceanospirillaceae</taxon>
        <taxon>Nitrincola</taxon>
    </lineage>
</organism>
<dbReference type="NCBIfam" id="TIGR01726">
    <property type="entry name" value="HEQRo_perm_3TM"/>
    <property type="match status" value="1"/>
</dbReference>
<keyword evidence="9 11" id="KW-0472">Membrane</keyword>
<dbReference type="EMBL" id="JMSZ01000032">
    <property type="protein sequence ID" value="KDE39338.1"/>
    <property type="molecule type" value="Genomic_DNA"/>
</dbReference>
<feature type="transmembrane region" description="Helical" evidence="11">
    <location>
        <begin position="214"/>
        <end position="235"/>
    </location>
</feature>
<keyword evidence="14" id="KW-1185">Reference proteome</keyword>
<feature type="transmembrane region" description="Helical" evidence="11">
    <location>
        <begin position="114"/>
        <end position="135"/>
    </location>
</feature>
<keyword evidence="3 11" id="KW-0813">Transport</keyword>
<keyword evidence="7" id="KW-0029">Amino-acid transport</keyword>
<dbReference type="Gene3D" id="1.10.3720.10">
    <property type="entry name" value="MetI-like"/>
    <property type="match status" value="1"/>
</dbReference>
<dbReference type="Proteomes" id="UP000027318">
    <property type="component" value="Unassembled WGS sequence"/>
</dbReference>
<feature type="transmembrane region" description="Helical" evidence="11">
    <location>
        <begin position="67"/>
        <end position="94"/>
    </location>
</feature>
<feature type="domain" description="ABC transmembrane type-1" evidence="12">
    <location>
        <begin position="36"/>
        <end position="236"/>
    </location>
</feature>
<comment type="caution">
    <text evidence="13">The sequence shown here is derived from an EMBL/GenBank/DDBJ whole genome shotgun (WGS) entry which is preliminary data.</text>
</comment>
<dbReference type="PANTHER" id="PTHR30614">
    <property type="entry name" value="MEMBRANE COMPONENT OF AMINO ACID ABC TRANSPORTER"/>
    <property type="match status" value="1"/>
</dbReference>
<protein>
    <recommendedName>
        <fullName evidence="10">Arginine ABC transporter permease protein ArtM</fullName>
    </recommendedName>
</protein>
<dbReference type="InterPro" id="IPR010065">
    <property type="entry name" value="AA_ABC_transptr_permease_3TM"/>
</dbReference>
<evidence type="ECO:0000256" key="11">
    <source>
        <dbReference type="RuleBase" id="RU363032"/>
    </source>
</evidence>
<evidence type="ECO:0000256" key="7">
    <source>
        <dbReference type="ARBA" id="ARBA00022970"/>
    </source>
</evidence>
<sequence length="270" mass="30708">MSELIIQFSQWLLTLTQGAEPWDSYARYLPRLMDGVWVTLQLVIVSGIAGFIMAIPLALMRIAKSPWLWVLPYCYIFFFRGTPLLVQIFLVYYGLSQFESLRNLGWIWTDVLSQPYWCAIIAFSLNTSAYIAELFRGAIQAVPKGEVEAAQSLGMSRRKQYQHIILPRAFGIILPAYGNEVILMLKGSALASTITLLDLMGATRGAIARTYMSLEFFLLAGALYLMLTAILIGFFRLLENWYNAHQHATRMPVNKLDAQLRDKHIEDNAR</sequence>
<dbReference type="SUPFAM" id="SSF161098">
    <property type="entry name" value="MetI-like"/>
    <property type="match status" value="1"/>
</dbReference>
<proteinExistence type="inferred from homology"/>
<evidence type="ECO:0000259" key="12">
    <source>
        <dbReference type="PROSITE" id="PS50928"/>
    </source>
</evidence>
<evidence type="ECO:0000256" key="6">
    <source>
        <dbReference type="ARBA" id="ARBA00022692"/>
    </source>
</evidence>